<name>A0A5C5WTY7_9BACT</name>
<feature type="transmembrane region" description="Helical" evidence="1">
    <location>
        <begin position="21"/>
        <end position="42"/>
    </location>
</feature>
<evidence type="ECO:0000313" key="2">
    <source>
        <dbReference type="EMBL" id="TWT53659.1"/>
    </source>
</evidence>
<comment type="caution">
    <text evidence="2">The sequence shown here is derived from an EMBL/GenBank/DDBJ whole genome shotgun (WGS) entry which is preliminary data.</text>
</comment>
<dbReference type="Proteomes" id="UP000316598">
    <property type="component" value="Unassembled WGS sequence"/>
</dbReference>
<dbReference type="OrthoDB" id="256291at2"/>
<feature type="transmembrane region" description="Helical" evidence="1">
    <location>
        <begin position="96"/>
        <end position="115"/>
    </location>
</feature>
<dbReference type="EMBL" id="SJPI01000001">
    <property type="protein sequence ID" value="TWT53659.1"/>
    <property type="molecule type" value="Genomic_DNA"/>
</dbReference>
<feature type="transmembrane region" description="Helical" evidence="1">
    <location>
        <begin position="252"/>
        <end position="278"/>
    </location>
</feature>
<organism evidence="2 3">
    <name type="scientific">Rubripirellula amarantea</name>
    <dbReference type="NCBI Taxonomy" id="2527999"/>
    <lineage>
        <taxon>Bacteria</taxon>
        <taxon>Pseudomonadati</taxon>
        <taxon>Planctomycetota</taxon>
        <taxon>Planctomycetia</taxon>
        <taxon>Pirellulales</taxon>
        <taxon>Pirellulaceae</taxon>
        <taxon>Rubripirellula</taxon>
    </lineage>
</organism>
<feature type="transmembrane region" description="Helical" evidence="1">
    <location>
        <begin position="290"/>
        <end position="313"/>
    </location>
</feature>
<keyword evidence="1" id="KW-1133">Transmembrane helix</keyword>
<dbReference type="AlphaFoldDB" id="A0A5C5WTY7"/>
<evidence type="ECO:0000256" key="1">
    <source>
        <dbReference type="SAM" id="Phobius"/>
    </source>
</evidence>
<sequence>MNARETAPSAKTRRRALLMQLTKVVIAIVVAIGLVLAARSAAENWSQQHQRIETEIGTLDRQISLESDPDAQHNLRQQRSVLESQLPEWKNIRIDLLLMAALIYAIGLLPPAAVLRTNCGLFGPRPRWSTSIASQLLGHVGKYVPGKAMVVVLRVGALRRDKIKPLAGTVSVFAETFMMMAVGAAIAGIVTLKIPVPSWINMTALAMAIAATAPTLPPIMKIVIARVGSPPPSSDRSPDQLDTAKGQMGWSWFASVWTFSIASWLLIGASFAITVAAMPGSQPLPNDSTLYPLALSAIGLAMALGFASLLPGGAGVRELVLITILGISIDPTRALLAAIAARMIFIIVEGLLAIVSWIWLRKDAHNSYDGKH</sequence>
<gene>
    <name evidence="2" type="ORF">Pla22_12890</name>
</gene>
<evidence type="ECO:0000313" key="3">
    <source>
        <dbReference type="Proteomes" id="UP000316598"/>
    </source>
</evidence>
<proteinExistence type="predicted"/>
<feature type="transmembrane region" description="Helical" evidence="1">
    <location>
        <begin position="334"/>
        <end position="360"/>
    </location>
</feature>
<dbReference type="RefSeq" id="WP_146513835.1">
    <property type="nucleotide sequence ID" value="NZ_SJPI01000001.1"/>
</dbReference>
<feature type="transmembrane region" description="Helical" evidence="1">
    <location>
        <begin position="198"/>
        <end position="216"/>
    </location>
</feature>
<accession>A0A5C5WTY7</accession>
<keyword evidence="1" id="KW-0812">Transmembrane</keyword>
<keyword evidence="3" id="KW-1185">Reference proteome</keyword>
<reference evidence="2 3" key="1">
    <citation type="submission" date="2019-02" db="EMBL/GenBank/DDBJ databases">
        <title>Deep-cultivation of Planctomycetes and their phenomic and genomic characterization uncovers novel biology.</title>
        <authorList>
            <person name="Wiegand S."/>
            <person name="Jogler M."/>
            <person name="Boedeker C."/>
            <person name="Pinto D."/>
            <person name="Vollmers J."/>
            <person name="Rivas-Marin E."/>
            <person name="Kohn T."/>
            <person name="Peeters S.H."/>
            <person name="Heuer A."/>
            <person name="Rast P."/>
            <person name="Oberbeckmann S."/>
            <person name="Bunk B."/>
            <person name="Jeske O."/>
            <person name="Meyerdierks A."/>
            <person name="Storesund J.E."/>
            <person name="Kallscheuer N."/>
            <person name="Luecker S."/>
            <person name="Lage O.M."/>
            <person name="Pohl T."/>
            <person name="Merkel B.J."/>
            <person name="Hornburger P."/>
            <person name="Mueller R.-W."/>
            <person name="Bruemmer F."/>
            <person name="Labrenz M."/>
            <person name="Spormann A.M."/>
            <person name="Op Den Camp H."/>
            <person name="Overmann J."/>
            <person name="Amann R."/>
            <person name="Jetten M.S.M."/>
            <person name="Mascher T."/>
            <person name="Medema M.H."/>
            <person name="Devos D.P."/>
            <person name="Kaster A.-K."/>
            <person name="Ovreas L."/>
            <person name="Rohde M."/>
            <person name="Galperin M.Y."/>
            <person name="Jogler C."/>
        </authorList>
    </citation>
    <scope>NUCLEOTIDE SEQUENCE [LARGE SCALE GENOMIC DNA]</scope>
    <source>
        <strain evidence="2 3">Pla22</strain>
    </source>
</reference>
<feature type="transmembrane region" description="Helical" evidence="1">
    <location>
        <begin position="166"/>
        <end position="192"/>
    </location>
</feature>
<evidence type="ECO:0008006" key="4">
    <source>
        <dbReference type="Google" id="ProtNLM"/>
    </source>
</evidence>
<keyword evidence="1" id="KW-0472">Membrane</keyword>
<protein>
    <recommendedName>
        <fullName evidence="4">Lysylphosphatidylglycerol synthase TM region</fullName>
    </recommendedName>
</protein>